<protein>
    <submittedName>
        <fullName evidence="9">CD99 molecule (Xg blood group)</fullName>
    </submittedName>
</protein>
<feature type="compositionally biased region" description="Gly residues" evidence="7">
    <location>
        <begin position="307"/>
        <end position="319"/>
    </location>
</feature>
<feature type="compositionally biased region" description="Pro residues" evidence="7">
    <location>
        <begin position="117"/>
        <end position="129"/>
    </location>
</feature>
<evidence type="ECO:0000313" key="10">
    <source>
        <dbReference type="Proteomes" id="UP000002254"/>
    </source>
</evidence>
<feature type="compositionally biased region" description="Polar residues" evidence="7">
    <location>
        <begin position="368"/>
        <end position="386"/>
    </location>
</feature>
<feature type="region of interest" description="Disordered" evidence="7">
    <location>
        <begin position="210"/>
        <end position="241"/>
    </location>
</feature>
<feature type="compositionally biased region" description="Pro residues" evidence="7">
    <location>
        <begin position="152"/>
        <end position="173"/>
    </location>
</feature>
<dbReference type="Ensembl" id="ENSCAFT00000109147.1">
    <property type="protein sequence ID" value="ENSCAFP00000067069.1"/>
    <property type="gene ID" value="ENSCAFG00000054356.1"/>
</dbReference>
<comment type="similarity">
    <text evidence="2">Belongs to the CD99 family.</text>
</comment>
<feature type="compositionally biased region" description="Low complexity" evidence="7">
    <location>
        <begin position="100"/>
        <end position="116"/>
    </location>
</feature>
<dbReference type="InterPro" id="IPR022078">
    <property type="entry name" value="CD99L2"/>
</dbReference>
<dbReference type="GO" id="GO:0016020">
    <property type="term" value="C:membrane"/>
    <property type="evidence" value="ECO:0007669"/>
    <property type="project" value="UniProtKB-SubCell"/>
</dbReference>
<dbReference type="OrthoDB" id="8963727at2759"/>
<feature type="compositionally biased region" description="Pro residues" evidence="7">
    <location>
        <begin position="274"/>
        <end position="289"/>
    </location>
</feature>
<evidence type="ECO:0000256" key="1">
    <source>
        <dbReference type="ARBA" id="ARBA00004479"/>
    </source>
</evidence>
<accession>A0A8P0TIH3</accession>
<evidence type="ECO:0000256" key="2">
    <source>
        <dbReference type="ARBA" id="ARBA00008763"/>
    </source>
</evidence>
<keyword evidence="4" id="KW-0732">Signal</keyword>
<evidence type="ECO:0000313" key="9">
    <source>
        <dbReference type="Ensembl" id="ENSCAFP00000067069.1"/>
    </source>
</evidence>
<reference evidence="9 10" key="1">
    <citation type="journal article" date="2005" name="Nature">
        <title>Genome sequence, comparative analysis and haplotype structure of the domestic dog.</title>
        <authorList>
            <consortium name="Broad Sequencing Platform"/>
            <person name="Lindblad-Toh K."/>
            <person name="Wade C.M."/>
            <person name="Mikkelsen T.S."/>
            <person name="Karlsson E.K."/>
            <person name="Jaffe D.B."/>
            <person name="Kamal M."/>
            <person name="Clamp M."/>
            <person name="Chang J.L."/>
            <person name="Kulbokas E.J. III"/>
            <person name="Zody M.C."/>
            <person name="Mauceli E."/>
            <person name="Xie X."/>
            <person name="Breen M."/>
            <person name="Wayne R.K."/>
            <person name="Ostrander E.A."/>
            <person name="Ponting C.P."/>
            <person name="Galibert F."/>
            <person name="Smith D.R."/>
            <person name="DeJong P.J."/>
            <person name="Kirkness E."/>
            <person name="Alvarez P."/>
            <person name="Biagi T."/>
            <person name="Brockman W."/>
            <person name="Butler J."/>
            <person name="Chin C.W."/>
            <person name="Cook A."/>
            <person name="Cuff J."/>
            <person name="Daly M.J."/>
            <person name="DeCaprio D."/>
            <person name="Gnerre S."/>
            <person name="Grabherr M."/>
            <person name="Kellis M."/>
            <person name="Kleber M."/>
            <person name="Bardeleben C."/>
            <person name="Goodstadt L."/>
            <person name="Heger A."/>
            <person name="Hitte C."/>
            <person name="Kim L."/>
            <person name="Koepfli K.P."/>
            <person name="Parker H.G."/>
            <person name="Pollinger J.P."/>
            <person name="Searle S.M."/>
            <person name="Sutter N.B."/>
            <person name="Thomas R."/>
            <person name="Webber C."/>
            <person name="Baldwin J."/>
            <person name="Abebe A."/>
            <person name="Abouelleil A."/>
            <person name="Aftuck L."/>
            <person name="Ait-Zahra M."/>
            <person name="Aldredge T."/>
            <person name="Allen N."/>
            <person name="An P."/>
            <person name="Anderson S."/>
            <person name="Antoine C."/>
            <person name="Arachchi H."/>
            <person name="Aslam A."/>
            <person name="Ayotte L."/>
            <person name="Bachantsang P."/>
            <person name="Barry A."/>
            <person name="Bayul T."/>
            <person name="Benamara M."/>
            <person name="Berlin A."/>
            <person name="Bessette D."/>
            <person name="Blitshteyn B."/>
            <person name="Bloom T."/>
            <person name="Blye J."/>
            <person name="Boguslavskiy L."/>
            <person name="Bonnet C."/>
            <person name="Boukhgalter B."/>
            <person name="Brown A."/>
            <person name="Cahill P."/>
            <person name="Calixte N."/>
            <person name="Camarata J."/>
            <person name="Cheshatsang Y."/>
            <person name="Chu J."/>
            <person name="Citroen M."/>
            <person name="Collymore A."/>
            <person name="Cooke P."/>
            <person name="Dawoe T."/>
            <person name="Daza R."/>
            <person name="Decktor K."/>
            <person name="DeGray S."/>
            <person name="Dhargay N."/>
            <person name="Dooley K."/>
            <person name="Dooley K."/>
            <person name="Dorje P."/>
            <person name="Dorjee K."/>
            <person name="Dorris L."/>
            <person name="Duffey N."/>
            <person name="Dupes A."/>
            <person name="Egbiremolen O."/>
            <person name="Elong R."/>
            <person name="Falk J."/>
            <person name="Farina A."/>
            <person name="Faro S."/>
            <person name="Ferguson D."/>
            <person name="Ferreira P."/>
            <person name="Fisher S."/>
            <person name="FitzGerald M."/>
            <person name="Foley K."/>
            <person name="Foley C."/>
            <person name="Franke A."/>
            <person name="Friedrich D."/>
            <person name="Gage D."/>
            <person name="Garber M."/>
            <person name="Gearin G."/>
            <person name="Giannoukos G."/>
            <person name="Goode T."/>
            <person name="Goyette A."/>
            <person name="Graham J."/>
            <person name="Grandbois E."/>
            <person name="Gyaltsen K."/>
            <person name="Hafez N."/>
            <person name="Hagopian D."/>
            <person name="Hagos B."/>
            <person name="Hall J."/>
            <person name="Healy C."/>
            <person name="Hegarty R."/>
            <person name="Honan T."/>
            <person name="Horn A."/>
            <person name="Houde N."/>
            <person name="Hughes L."/>
            <person name="Hunnicutt L."/>
            <person name="Husby M."/>
            <person name="Jester B."/>
            <person name="Jones C."/>
            <person name="Kamat A."/>
            <person name="Kanga B."/>
            <person name="Kells C."/>
            <person name="Khazanovich D."/>
            <person name="Kieu A.C."/>
            <person name="Kisner P."/>
            <person name="Kumar M."/>
            <person name="Lance K."/>
            <person name="Landers T."/>
            <person name="Lara M."/>
            <person name="Lee W."/>
            <person name="Leger J.P."/>
            <person name="Lennon N."/>
            <person name="Leuper L."/>
            <person name="LeVine S."/>
            <person name="Liu J."/>
            <person name="Liu X."/>
            <person name="Lokyitsang Y."/>
            <person name="Lokyitsang T."/>
            <person name="Lui A."/>
            <person name="Macdonald J."/>
            <person name="Major J."/>
            <person name="Marabella R."/>
            <person name="Maru K."/>
            <person name="Matthews C."/>
            <person name="McDonough S."/>
            <person name="Mehta T."/>
            <person name="Meldrim J."/>
            <person name="Melnikov A."/>
            <person name="Meneus L."/>
            <person name="Mihalev A."/>
            <person name="Mihova T."/>
            <person name="Miller K."/>
            <person name="Mittelman R."/>
            <person name="Mlenga V."/>
            <person name="Mulrain L."/>
            <person name="Munson G."/>
            <person name="Navidi A."/>
            <person name="Naylor J."/>
            <person name="Nguyen T."/>
            <person name="Nguyen N."/>
            <person name="Nguyen C."/>
            <person name="Nguyen T."/>
            <person name="Nicol R."/>
            <person name="Norbu N."/>
            <person name="Norbu C."/>
            <person name="Novod N."/>
            <person name="Nyima T."/>
            <person name="Olandt P."/>
            <person name="O'Neill B."/>
            <person name="O'Neill K."/>
            <person name="Osman S."/>
            <person name="Oyono L."/>
            <person name="Patti C."/>
            <person name="Perrin D."/>
            <person name="Phunkhang P."/>
            <person name="Pierre F."/>
            <person name="Priest M."/>
            <person name="Rachupka A."/>
            <person name="Raghuraman S."/>
            <person name="Rameau R."/>
            <person name="Ray V."/>
            <person name="Raymond C."/>
            <person name="Rege F."/>
            <person name="Rise C."/>
            <person name="Rogers J."/>
            <person name="Rogov P."/>
            <person name="Sahalie J."/>
            <person name="Settipalli S."/>
            <person name="Sharpe T."/>
            <person name="Shea T."/>
            <person name="Sheehan M."/>
            <person name="Sherpa N."/>
            <person name="Shi J."/>
            <person name="Shih D."/>
            <person name="Sloan J."/>
            <person name="Smith C."/>
            <person name="Sparrow T."/>
            <person name="Stalker J."/>
            <person name="Stange-Thomann N."/>
            <person name="Stavropoulos S."/>
            <person name="Stone C."/>
            <person name="Stone S."/>
            <person name="Sykes S."/>
            <person name="Tchuinga P."/>
            <person name="Tenzing P."/>
            <person name="Tesfaye S."/>
            <person name="Thoulutsang D."/>
            <person name="Thoulutsang Y."/>
            <person name="Topham K."/>
            <person name="Topping I."/>
            <person name="Tsamla T."/>
            <person name="Vassiliev H."/>
            <person name="Venkataraman V."/>
            <person name="Vo A."/>
            <person name="Wangchuk T."/>
            <person name="Wangdi T."/>
            <person name="Weiand M."/>
            <person name="Wilkinson J."/>
            <person name="Wilson A."/>
            <person name="Yadav S."/>
            <person name="Yang S."/>
            <person name="Yang X."/>
            <person name="Young G."/>
            <person name="Yu Q."/>
            <person name="Zainoun J."/>
            <person name="Zembek L."/>
            <person name="Zimmer A."/>
            <person name="Lander E.S."/>
        </authorList>
    </citation>
    <scope>NUCLEOTIDE SEQUENCE [LARGE SCALE GENOMIC DNA]</scope>
    <source>
        <strain evidence="9">Boxer</strain>
    </source>
</reference>
<feature type="transmembrane region" description="Helical" evidence="8">
    <location>
        <begin position="333"/>
        <end position="355"/>
    </location>
</feature>
<feature type="compositionally biased region" description="Gly residues" evidence="7">
    <location>
        <begin position="1"/>
        <end position="12"/>
    </location>
</feature>
<dbReference type="PANTHER" id="PTHR15076">
    <property type="entry name" value="CD99/MIC2 PROTEIN RELATED"/>
    <property type="match status" value="1"/>
</dbReference>
<dbReference type="Proteomes" id="UP000002254">
    <property type="component" value="Chromosome X"/>
</dbReference>
<evidence type="ECO:0000256" key="8">
    <source>
        <dbReference type="SAM" id="Phobius"/>
    </source>
</evidence>
<keyword evidence="5 8" id="KW-1133">Transmembrane helix</keyword>
<sequence>MPPWGVWGGGGTRTLQAGRGPVSPPGPVGSLGAVWGPPVSQQGGRKVLASPCRPGVFGAVGGPALSKRGGVPCPRPALWGPWGRWGGPRCPSREEAESWRLPGRPGARAGRGSRAAPAPPGVAAPPRSPLPRGARPAPSGGGEAQAGAGPRDPQPPRRPGPAPRALPPPPSARPTPGTVLRGAGRTMARRAAVALLLLGLLGTLRPARGQDFDLSDALGDNDKKPTAPPKKPSPGGAWNCSSARRHGAVDWDLLFYDDGFSLEDALGGGGNNDPVPPNPPKPKPNPNPNQPGSSGGFSDSDLVDGASDGGGGGGGGGGSQRPDGEEQADSPGVVPGIIGAVVVAVAGAISSFIAYQKKKLCFKENADQGDTSTKNQQSTNAEQPVQWTLLEK</sequence>
<evidence type="ECO:0000256" key="5">
    <source>
        <dbReference type="ARBA" id="ARBA00022989"/>
    </source>
</evidence>
<evidence type="ECO:0000256" key="4">
    <source>
        <dbReference type="ARBA" id="ARBA00022729"/>
    </source>
</evidence>
<feature type="region of interest" description="Disordered" evidence="7">
    <location>
        <begin position="265"/>
        <end position="333"/>
    </location>
</feature>
<feature type="compositionally biased region" description="Low complexity" evidence="7">
    <location>
        <begin position="174"/>
        <end position="184"/>
    </location>
</feature>
<dbReference type="AlphaFoldDB" id="A0A8P0TIH3"/>
<name>A0A8P0TIH3_CANLF</name>
<evidence type="ECO:0000256" key="6">
    <source>
        <dbReference type="ARBA" id="ARBA00023136"/>
    </source>
</evidence>
<comment type="subcellular location">
    <subcellularLocation>
        <location evidence="1">Membrane</location>
        <topology evidence="1">Single-pass type I membrane protein</topology>
    </subcellularLocation>
</comment>
<evidence type="ECO:0000256" key="7">
    <source>
        <dbReference type="SAM" id="MobiDB-lite"/>
    </source>
</evidence>
<keyword evidence="3 8" id="KW-0812">Transmembrane</keyword>
<evidence type="ECO:0000256" key="3">
    <source>
        <dbReference type="ARBA" id="ARBA00022692"/>
    </source>
</evidence>
<keyword evidence="6 8" id="KW-0472">Membrane</keyword>
<proteinExistence type="inferred from homology"/>
<dbReference type="Pfam" id="PF12301">
    <property type="entry name" value="CD99L2"/>
    <property type="match status" value="1"/>
</dbReference>
<organism evidence="9 10">
    <name type="scientific">Canis lupus familiaris</name>
    <name type="common">Dog</name>
    <name type="synonym">Canis familiaris</name>
    <dbReference type="NCBI Taxonomy" id="9615"/>
    <lineage>
        <taxon>Eukaryota</taxon>
        <taxon>Metazoa</taxon>
        <taxon>Chordata</taxon>
        <taxon>Craniata</taxon>
        <taxon>Vertebrata</taxon>
        <taxon>Euteleostomi</taxon>
        <taxon>Mammalia</taxon>
        <taxon>Eutheria</taxon>
        <taxon>Laurasiatheria</taxon>
        <taxon>Carnivora</taxon>
        <taxon>Caniformia</taxon>
        <taxon>Canidae</taxon>
        <taxon>Canis</taxon>
    </lineage>
</organism>
<reference evidence="9" key="2">
    <citation type="submission" date="2025-08" db="UniProtKB">
        <authorList>
            <consortium name="Ensembl"/>
        </authorList>
    </citation>
    <scope>IDENTIFICATION</scope>
</reference>
<dbReference type="PANTHER" id="PTHR15076:SF15">
    <property type="entry name" value="CD99 ANTIGEN"/>
    <property type="match status" value="1"/>
</dbReference>
<feature type="region of interest" description="Disordered" evidence="7">
    <location>
        <begin position="1"/>
        <end position="47"/>
    </location>
</feature>
<feature type="region of interest" description="Disordered" evidence="7">
    <location>
        <begin position="61"/>
        <end position="184"/>
    </location>
</feature>
<feature type="region of interest" description="Disordered" evidence="7">
    <location>
        <begin position="367"/>
        <end position="392"/>
    </location>
</feature>
<gene>
    <name evidence="9" type="primary">CD99</name>
</gene>